<gene>
    <name evidence="2" type="ORF">A4U43_C05F9220</name>
</gene>
<evidence type="ECO:0000313" key="2">
    <source>
        <dbReference type="EMBL" id="ONK68243.1"/>
    </source>
</evidence>
<feature type="region of interest" description="Disordered" evidence="1">
    <location>
        <begin position="15"/>
        <end position="90"/>
    </location>
</feature>
<dbReference type="Proteomes" id="UP000243459">
    <property type="component" value="Chromosome 5"/>
</dbReference>
<evidence type="ECO:0000256" key="1">
    <source>
        <dbReference type="SAM" id="MobiDB-lite"/>
    </source>
</evidence>
<protein>
    <submittedName>
        <fullName evidence="2">Uncharacterized protein</fullName>
    </submittedName>
</protein>
<dbReference type="Gramene" id="ONK68243">
    <property type="protein sequence ID" value="ONK68243"/>
    <property type="gene ID" value="A4U43_C05F9220"/>
</dbReference>
<feature type="compositionally biased region" description="Gly residues" evidence="1">
    <location>
        <begin position="170"/>
        <end position="181"/>
    </location>
</feature>
<reference evidence="3" key="1">
    <citation type="journal article" date="2017" name="Nat. Commun.">
        <title>The asparagus genome sheds light on the origin and evolution of a young Y chromosome.</title>
        <authorList>
            <person name="Harkess A."/>
            <person name="Zhou J."/>
            <person name="Xu C."/>
            <person name="Bowers J.E."/>
            <person name="Van der Hulst R."/>
            <person name="Ayyampalayam S."/>
            <person name="Mercati F."/>
            <person name="Riccardi P."/>
            <person name="McKain M.R."/>
            <person name="Kakrana A."/>
            <person name="Tang H."/>
            <person name="Ray J."/>
            <person name="Groenendijk J."/>
            <person name="Arikit S."/>
            <person name="Mathioni S.M."/>
            <person name="Nakano M."/>
            <person name="Shan H."/>
            <person name="Telgmann-Rauber A."/>
            <person name="Kanno A."/>
            <person name="Yue Z."/>
            <person name="Chen H."/>
            <person name="Li W."/>
            <person name="Chen Y."/>
            <person name="Xu X."/>
            <person name="Zhang Y."/>
            <person name="Luo S."/>
            <person name="Chen H."/>
            <person name="Gao J."/>
            <person name="Mao Z."/>
            <person name="Pires J.C."/>
            <person name="Luo M."/>
            <person name="Kudrna D."/>
            <person name="Wing R.A."/>
            <person name="Meyers B.C."/>
            <person name="Yi K."/>
            <person name="Kong H."/>
            <person name="Lavrijsen P."/>
            <person name="Sunseri F."/>
            <person name="Falavigna A."/>
            <person name="Ye Y."/>
            <person name="Leebens-Mack J.H."/>
            <person name="Chen G."/>
        </authorList>
    </citation>
    <scope>NUCLEOTIDE SEQUENCE [LARGE SCALE GENOMIC DNA]</scope>
    <source>
        <strain evidence="3">cv. DH0086</strain>
    </source>
</reference>
<dbReference type="EMBL" id="CM007385">
    <property type="protein sequence ID" value="ONK68243.1"/>
    <property type="molecule type" value="Genomic_DNA"/>
</dbReference>
<keyword evidence="3" id="KW-1185">Reference proteome</keyword>
<sequence>MILTVIKLNHSHSSSTCEYKSSFAGTGKPNPHPPRSRNPTPIPCRRASTTESRTPTNREPSHGGGSAPPRPLRRSAPSLPPPLCLQPGRGCFGRRTDARDCRMLQLRRAFREIFRADVRRTGGIGVGRDGSSRGNILSLVGAAHPLPRTSHDAGRPPSGGIGAALVPVRGPGGQAAGRDGG</sequence>
<feature type="region of interest" description="Disordered" evidence="1">
    <location>
        <begin position="146"/>
        <end position="181"/>
    </location>
</feature>
<name>A0A5P1ERF8_ASPOF</name>
<proteinExistence type="predicted"/>
<feature type="compositionally biased region" description="Polar residues" evidence="1">
    <location>
        <begin position="47"/>
        <end position="58"/>
    </location>
</feature>
<accession>A0A5P1ERF8</accession>
<evidence type="ECO:0000313" key="3">
    <source>
        <dbReference type="Proteomes" id="UP000243459"/>
    </source>
</evidence>
<dbReference type="AlphaFoldDB" id="A0A5P1ERF8"/>
<organism evidence="2 3">
    <name type="scientific">Asparagus officinalis</name>
    <name type="common">Garden asparagus</name>
    <dbReference type="NCBI Taxonomy" id="4686"/>
    <lineage>
        <taxon>Eukaryota</taxon>
        <taxon>Viridiplantae</taxon>
        <taxon>Streptophyta</taxon>
        <taxon>Embryophyta</taxon>
        <taxon>Tracheophyta</taxon>
        <taxon>Spermatophyta</taxon>
        <taxon>Magnoliopsida</taxon>
        <taxon>Liliopsida</taxon>
        <taxon>Asparagales</taxon>
        <taxon>Asparagaceae</taxon>
        <taxon>Asparagoideae</taxon>
        <taxon>Asparagus</taxon>
    </lineage>
</organism>